<dbReference type="Gene3D" id="3.30.930.20">
    <property type="entry name" value="Protein of unknown function DUF1054"/>
    <property type="match status" value="1"/>
</dbReference>
<organism evidence="2 3">
    <name type="scientific">Salsuginibacillus halophilus</name>
    <dbReference type="NCBI Taxonomy" id="517424"/>
    <lineage>
        <taxon>Bacteria</taxon>
        <taxon>Bacillati</taxon>
        <taxon>Bacillota</taxon>
        <taxon>Bacilli</taxon>
        <taxon>Bacillales</taxon>
        <taxon>Bacillaceae</taxon>
        <taxon>Salsuginibacillus</taxon>
    </lineage>
</organism>
<reference evidence="2 3" key="1">
    <citation type="submission" date="2018-03" db="EMBL/GenBank/DDBJ databases">
        <title>Genomic Encyclopedia of Type Strains, Phase III (KMG-III): the genomes of soil and plant-associated and newly described type strains.</title>
        <authorList>
            <person name="Whitman W."/>
        </authorList>
    </citation>
    <scope>NUCLEOTIDE SEQUENCE [LARGE SCALE GENOMIC DNA]</scope>
    <source>
        <strain evidence="2 3">CGMCC 1.07653</strain>
    </source>
</reference>
<comment type="similarity">
    <text evidence="1">Belongs to the UPF0637 family.</text>
</comment>
<proteinExistence type="inferred from homology"/>
<dbReference type="InterPro" id="IPR053707">
    <property type="entry name" value="UPF0637_domain_sf"/>
</dbReference>
<name>A0A2P8HXA1_9BACI</name>
<keyword evidence="3" id="KW-1185">Reference proteome</keyword>
<comment type="caution">
    <text evidence="2">The sequence shown here is derived from an EMBL/GenBank/DDBJ whole genome shotgun (WGS) entry which is preliminary data.</text>
</comment>
<accession>A0A2P8HXA1</accession>
<dbReference type="SUPFAM" id="SSF142913">
    <property type="entry name" value="YktB/PF0168-like"/>
    <property type="match status" value="1"/>
</dbReference>
<dbReference type="AlphaFoldDB" id="A0A2P8HXA1"/>
<dbReference type="RefSeq" id="WP_106587564.1">
    <property type="nucleotide sequence ID" value="NZ_PYAV01000002.1"/>
</dbReference>
<dbReference type="OrthoDB" id="9812818at2"/>
<evidence type="ECO:0000313" key="3">
    <source>
        <dbReference type="Proteomes" id="UP000242310"/>
    </source>
</evidence>
<dbReference type="InterPro" id="IPR009403">
    <property type="entry name" value="UPF0637"/>
</dbReference>
<evidence type="ECO:0000313" key="2">
    <source>
        <dbReference type="EMBL" id="PSL50842.1"/>
    </source>
</evidence>
<dbReference type="HAMAP" id="MF_01851">
    <property type="entry name" value="UPF0637"/>
    <property type="match status" value="1"/>
</dbReference>
<dbReference type="EMBL" id="PYAV01000002">
    <property type="protein sequence ID" value="PSL50842.1"/>
    <property type="molecule type" value="Genomic_DNA"/>
</dbReference>
<evidence type="ECO:0000256" key="1">
    <source>
        <dbReference type="HAMAP-Rule" id="MF_01851"/>
    </source>
</evidence>
<gene>
    <name evidence="2" type="ORF">B0H94_102118</name>
</gene>
<sequence>MANEPVFLNEDFRVFTIDGLDERMEAIRNQIQPKFQAIADNITPALTNLTGEEMHAHIAKHARRKVNPPNDTWIAFADNSRGYKKLPHFQVGLFEDHLFIWFAMIYESPAKQDFASKLLQDPEYYMNLIPESFVWSVDHTKPEADLHGSLEKGDFVHKLERLQTVKKAELLCGVHLAYDDDRLQDPDKLLSTIEDTFETVLPLYETAKEAYGEATS</sequence>
<protein>
    <recommendedName>
        <fullName evidence="1">UPF0637 protein B0H94_102118</fullName>
    </recommendedName>
</protein>
<dbReference type="Proteomes" id="UP000242310">
    <property type="component" value="Unassembled WGS sequence"/>
</dbReference>
<dbReference type="Pfam" id="PF06335">
    <property type="entry name" value="DUF1054"/>
    <property type="match status" value="1"/>
</dbReference>
<dbReference type="PIRSF" id="PIRSF021332">
    <property type="entry name" value="DUF1054"/>
    <property type="match status" value="1"/>
</dbReference>